<feature type="transmembrane region" description="Helical" evidence="6">
    <location>
        <begin position="72"/>
        <end position="91"/>
    </location>
</feature>
<dbReference type="InterPro" id="IPR020846">
    <property type="entry name" value="MFS_dom"/>
</dbReference>
<keyword evidence="2" id="KW-1003">Cell membrane</keyword>
<dbReference type="InterPro" id="IPR001958">
    <property type="entry name" value="Tet-R_TetA/multi-R_MdtG-like"/>
</dbReference>
<evidence type="ECO:0000256" key="2">
    <source>
        <dbReference type="ARBA" id="ARBA00022475"/>
    </source>
</evidence>
<feature type="transmembrane region" description="Helical" evidence="6">
    <location>
        <begin position="330"/>
        <end position="351"/>
    </location>
</feature>
<dbReference type="Pfam" id="PF07690">
    <property type="entry name" value="MFS_1"/>
    <property type="match status" value="1"/>
</dbReference>
<keyword evidence="4 6" id="KW-1133">Transmembrane helix</keyword>
<keyword evidence="3 6" id="KW-0812">Transmembrane</keyword>
<evidence type="ECO:0000256" key="1">
    <source>
        <dbReference type="ARBA" id="ARBA00004651"/>
    </source>
</evidence>
<feature type="transmembrane region" description="Helical" evidence="6">
    <location>
        <begin position="357"/>
        <end position="378"/>
    </location>
</feature>
<dbReference type="RefSeq" id="WP_273893198.1">
    <property type="nucleotide sequence ID" value="NZ_JAMDGP010000029.1"/>
</dbReference>
<feature type="transmembrane region" description="Helical" evidence="6">
    <location>
        <begin position="97"/>
        <end position="118"/>
    </location>
</feature>
<feature type="transmembrane region" description="Helical" evidence="6">
    <location>
        <begin position="241"/>
        <end position="259"/>
    </location>
</feature>
<dbReference type="SUPFAM" id="SSF103473">
    <property type="entry name" value="MFS general substrate transporter"/>
    <property type="match status" value="1"/>
</dbReference>
<dbReference type="EMBL" id="JAMDGZ010000022">
    <property type="protein sequence ID" value="MDD1014469.1"/>
    <property type="molecule type" value="Genomic_DNA"/>
</dbReference>
<comment type="subcellular location">
    <subcellularLocation>
        <location evidence="1">Cell membrane</location>
        <topology evidence="1">Multi-pass membrane protein</topology>
    </subcellularLocation>
</comment>
<evidence type="ECO:0000256" key="4">
    <source>
        <dbReference type="ARBA" id="ARBA00022989"/>
    </source>
</evidence>
<protein>
    <submittedName>
        <fullName evidence="8">MFS transporter</fullName>
    </submittedName>
</protein>
<feature type="domain" description="Major facilitator superfamily (MFS) profile" evidence="7">
    <location>
        <begin position="6"/>
        <end position="383"/>
    </location>
</feature>
<dbReference type="PROSITE" id="PS50850">
    <property type="entry name" value="MFS"/>
    <property type="match status" value="1"/>
</dbReference>
<reference evidence="8 9" key="1">
    <citation type="submission" date="2022-05" db="EMBL/GenBank/DDBJ databases">
        <title>Novel Pseudomonas spp. Isolated from a Rainbow Trout Aquaculture Facility.</title>
        <authorList>
            <person name="Testerman T."/>
            <person name="Graf J."/>
        </authorList>
    </citation>
    <scope>NUCLEOTIDE SEQUENCE [LARGE SCALE GENOMIC DNA]</scope>
    <source>
        <strain evidence="8 9">ID1025</strain>
    </source>
</reference>
<gene>
    <name evidence="8" type="ORF">M5G17_12380</name>
</gene>
<keyword evidence="9" id="KW-1185">Reference proteome</keyword>
<evidence type="ECO:0000256" key="3">
    <source>
        <dbReference type="ARBA" id="ARBA00022692"/>
    </source>
</evidence>
<dbReference type="InterPro" id="IPR036259">
    <property type="entry name" value="MFS_trans_sf"/>
</dbReference>
<evidence type="ECO:0000313" key="8">
    <source>
        <dbReference type="EMBL" id="MDD1014469.1"/>
    </source>
</evidence>
<accession>A0ABT5P846</accession>
<feature type="transmembrane region" description="Helical" evidence="6">
    <location>
        <begin position="162"/>
        <end position="179"/>
    </location>
</feature>
<dbReference type="InterPro" id="IPR011701">
    <property type="entry name" value="MFS"/>
</dbReference>
<feature type="transmembrane region" description="Helical" evidence="6">
    <location>
        <begin position="130"/>
        <end position="156"/>
    </location>
</feature>
<dbReference type="Gene3D" id="1.20.1720.10">
    <property type="entry name" value="Multidrug resistance protein D"/>
    <property type="match status" value="1"/>
</dbReference>
<sequence length="383" mass="40360">MSKLSSLAVACLAVLLTQAGITLYLPSLPVIIQELNTDAYFAQLSLSLFLLGMAMPMLLWGKVAAHLGSHNMLIGALLLYGVCGLALTVTSNDLQFLALRLVQGATAGALSVAGRALLPERFEGKRLTQAFSWLSLCFVLSLGAAQFLGALLATFAGWRSTFAVPAIASVLLGLGLSRLTQPHQHPHQATAFWTDYIVLLNTPSFIRPVLAGGFGYAIIVVFNAHAPLLFQHQFNWTSLEYGLLGWPISIAYLLGTRIAHRTASTQSESAALSRAMLLLVVAAGMMSTASAMDGSSAIWVVLPYCLILVGQGIGYPLCQSLASRQTVGHSAQAMALVGFVHQTMAALAAAGSSLMHLSTGALLGLTCLALAIAAKLSARPKKE</sequence>
<dbReference type="InterPro" id="IPR050189">
    <property type="entry name" value="MFS_Efflux_Transporters"/>
</dbReference>
<evidence type="ECO:0000313" key="9">
    <source>
        <dbReference type="Proteomes" id="UP001148184"/>
    </source>
</evidence>
<evidence type="ECO:0000259" key="7">
    <source>
        <dbReference type="PROSITE" id="PS50850"/>
    </source>
</evidence>
<dbReference type="PANTHER" id="PTHR43124:SF3">
    <property type="entry name" value="CHLORAMPHENICOL EFFLUX PUMP RV0191"/>
    <property type="match status" value="1"/>
</dbReference>
<comment type="caution">
    <text evidence="8">The sequence shown here is derived from an EMBL/GenBank/DDBJ whole genome shotgun (WGS) entry which is preliminary data.</text>
</comment>
<dbReference type="Proteomes" id="UP001148184">
    <property type="component" value="Unassembled WGS sequence"/>
</dbReference>
<feature type="transmembrane region" description="Helical" evidence="6">
    <location>
        <begin position="297"/>
        <end position="318"/>
    </location>
</feature>
<keyword evidence="5 6" id="KW-0472">Membrane</keyword>
<organism evidence="8 9">
    <name type="scientific">Pseudomonas rubra</name>
    <dbReference type="NCBI Taxonomy" id="2942627"/>
    <lineage>
        <taxon>Bacteria</taxon>
        <taxon>Pseudomonadati</taxon>
        <taxon>Pseudomonadota</taxon>
        <taxon>Gammaproteobacteria</taxon>
        <taxon>Pseudomonadales</taxon>
        <taxon>Pseudomonadaceae</taxon>
        <taxon>Pseudomonas</taxon>
    </lineage>
</organism>
<evidence type="ECO:0000256" key="5">
    <source>
        <dbReference type="ARBA" id="ARBA00023136"/>
    </source>
</evidence>
<name>A0ABT5P846_9PSED</name>
<feature type="transmembrane region" description="Helical" evidence="6">
    <location>
        <begin position="39"/>
        <end position="60"/>
    </location>
</feature>
<dbReference type="PRINTS" id="PR01035">
    <property type="entry name" value="TCRTETA"/>
</dbReference>
<evidence type="ECO:0000256" key="6">
    <source>
        <dbReference type="SAM" id="Phobius"/>
    </source>
</evidence>
<proteinExistence type="predicted"/>
<dbReference type="PANTHER" id="PTHR43124">
    <property type="entry name" value="PURINE EFFLUX PUMP PBUE"/>
    <property type="match status" value="1"/>
</dbReference>
<feature type="transmembrane region" description="Helical" evidence="6">
    <location>
        <begin position="271"/>
        <end position="291"/>
    </location>
</feature>